<evidence type="ECO:0000313" key="1">
    <source>
        <dbReference type="EMBL" id="MDH7453558.1"/>
    </source>
</evidence>
<keyword evidence="2" id="KW-1185">Reference proteome</keyword>
<dbReference type="EMBL" id="JARYGX010000021">
    <property type="protein sequence ID" value="MDH7453558.1"/>
    <property type="molecule type" value="Genomic_DNA"/>
</dbReference>
<evidence type="ECO:0000313" key="2">
    <source>
        <dbReference type="Proteomes" id="UP001160550"/>
    </source>
</evidence>
<protein>
    <submittedName>
        <fullName evidence="1">Uncharacterized protein</fullName>
    </submittedName>
</protein>
<dbReference type="Proteomes" id="UP001160550">
    <property type="component" value="Unassembled WGS sequence"/>
</dbReference>
<reference evidence="1" key="2">
    <citation type="submission" date="2023-04" db="EMBL/GenBank/DDBJ databases">
        <authorList>
            <person name="Sun J.-Q."/>
        </authorList>
    </citation>
    <scope>NUCLEOTIDE SEQUENCE</scope>
    <source>
        <strain evidence="1">CC-YY355</strain>
    </source>
</reference>
<dbReference type="RefSeq" id="WP_280942777.1">
    <property type="nucleotide sequence ID" value="NZ_JARYGX010000021.1"/>
</dbReference>
<accession>A0ABT6MSX5</accession>
<comment type="caution">
    <text evidence="1">The sequence shown here is derived from an EMBL/GenBank/DDBJ whole genome shotgun (WGS) entry which is preliminary data.</text>
</comment>
<sequence length="123" mass="13716">MHDAASLQAKVSRLRQIIADSIPAPAPQSADEVDAWRRYQHFAANQPMPVVDMTRTARMIRAINRVAISYGWVSELQRMLDMYDAPSLSALDDDQIEAVHQRMVTLEACVQDGCDPPDAPPAR</sequence>
<reference evidence="1" key="1">
    <citation type="journal article" date="2007" name="Int. J. Syst. Evol. Microbiol.">
        <title>Luteimonas composti sp. nov., a moderately thermophilic bacterium isolated from food waste.</title>
        <authorList>
            <person name="Young C.C."/>
            <person name="Kampfer P."/>
            <person name="Chen W.M."/>
            <person name="Yen W.S."/>
            <person name="Arun A.B."/>
            <person name="Lai W.A."/>
            <person name="Shen F.T."/>
            <person name="Rekha P.D."/>
            <person name="Lin K.Y."/>
            <person name="Chou J.H."/>
        </authorList>
    </citation>
    <scope>NUCLEOTIDE SEQUENCE</scope>
    <source>
        <strain evidence="1">CC-YY355</strain>
    </source>
</reference>
<organism evidence="1 2">
    <name type="scientific">Luteimonas composti</name>
    <dbReference type="NCBI Taxonomy" id="398257"/>
    <lineage>
        <taxon>Bacteria</taxon>
        <taxon>Pseudomonadati</taxon>
        <taxon>Pseudomonadota</taxon>
        <taxon>Gammaproteobacteria</taxon>
        <taxon>Lysobacterales</taxon>
        <taxon>Lysobacteraceae</taxon>
        <taxon>Luteimonas</taxon>
    </lineage>
</organism>
<name>A0ABT6MSX5_9GAMM</name>
<proteinExistence type="predicted"/>
<gene>
    <name evidence="1" type="ORF">QF205_10840</name>
</gene>